<accession>C7QZ25</accession>
<protein>
    <recommendedName>
        <fullName evidence="1">DUF5926 domain-containing protein</fullName>
    </recommendedName>
</protein>
<evidence type="ECO:0000313" key="3">
    <source>
        <dbReference type="Proteomes" id="UP000000628"/>
    </source>
</evidence>
<dbReference type="KEGG" id="jde:Jden_0259"/>
<dbReference type="AlphaFoldDB" id="C7QZ25"/>
<dbReference type="EMBL" id="CP001706">
    <property type="protein sequence ID" value="ACV07933.1"/>
    <property type="molecule type" value="Genomic_DNA"/>
</dbReference>
<dbReference type="InterPro" id="IPR045970">
    <property type="entry name" value="DUF5926"/>
</dbReference>
<dbReference type="HOGENOM" id="CLU_075039_0_0_11"/>
<organism evidence="2 3">
    <name type="scientific">Jonesia denitrificans (strain ATCC 14870 / DSM 20603 / BCRC 15368 / CIP 55.134 / JCM 11481 / NBRC 15587 / NCTC 10816 / Prevot 55134)</name>
    <name type="common">Listeria denitrificans</name>
    <dbReference type="NCBI Taxonomy" id="471856"/>
    <lineage>
        <taxon>Bacteria</taxon>
        <taxon>Bacillati</taxon>
        <taxon>Actinomycetota</taxon>
        <taxon>Actinomycetes</taxon>
        <taxon>Micrococcales</taxon>
        <taxon>Jonesiaceae</taxon>
        <taxon>Jonesia</taxon>
    </lineage>
</organism>
<keyword evidence="3" id="KW-1185">Reference proteome</keyword>
<gene>
    <name evidence="2" type="ordered locus">Jden_0259</name>
</gene>
<evidence type="ECO:0000313" key="2">
    <source>
        <dbReference type="EMBL" id="ACV07933.1"/>
    </source>
</evidence>
<dbReference type="OrthoDB" id="5512013at2"/>
<dbReference type="RefSeq" id="WP_015770562.1">
    <property type="nucleotide sequence ID" value="NC_013174.1"/>
</dbReference>
<proteinExistence type="predicted"/>
<reference evidence="2 3" key="1">
    <citation type="journal article" date="2009" name="Stand. Genomic Sci.">
        <title>Complete genome sequence of Jonesia denitrificans type strain (Prevot 55134).</title>
        <authorList>
            <person name="Pukall R."/>
            <person name="Gehrich-Schroter G."/>
            <person name="Lapidus A."/>
            <person name="Nolan M."/>
            <person name="Glavina Del Rio T."/>
            <person name="Lucas S."/>
            <person name="Chen F."/>
            <person name="Tice H."/>
            <person name="Pitluck S."/>
            <person name="Cheng J.F."/>
            <person name="Copeland A."/>
            <person name="Saunders E."/>
            <person name="Brettin T."/>
            <person name="Detter J.C."/>
            <person name="Bruce D."/>
            <person name="Goodwin L."/>
            <person name="Pati A."/>
            <person name="Ivanova N."/>
            <person name="Mavromatis K."/>
            <person name="Ovchinnikova G."/>
            <person name="Chen A."/>
            <person name="Palaniappan K."/>
            <person name="Land M."/>
            <person name="Hauser L."/>
            <person name="Chang Y.J."/>
            <person name="Jeffries C.D."/>
            <person name="Chain P."/>
            <person name="Goker M."/>
            <person name="Bristow J."/>
            <person name="Eisen J.A."/>
            <person name="Markowitz V."/>
            <person name="Hugenholtz P."/>
            <person name="Kyrpides N.C."/>
            <person name="Klenk H.P."/>
            <person name="Han C."/>
        </authorList>
    </citation>
    <scope>NUCLEOTIDE SEQUENCE [LARGE SCALE GENOMIC DNA]</scope>
    <source>
        <strain evidence="3">ATCC 14870 / DSM 20603 / BCRC 15368 / CIP 55.134 / JCM 11481 / NBRC 15587 / NCTC 10816 / Prevot 55134</strain>
    </source>
</reference>
<sequence length="274" mass="30049">MAKNTVEYVARPFEGISVEADLVAMREVVPAATIAVRTTEEYGSRDVIITTFLPDSWPALHRQDGTVLLAMQTLAGSGDLSRDIAANLLEALDSEPGTPVVRSGLPGPGPRLQDVIDWSGDLTVEVHDNVDFWVDPSTDMTEEVRASLDDAAESMIDTVKLSSVDSAYWNRIGAKEFLRWSMPRDEDQVMNAIARLHARRESAIGEARFLGAFRSCGIVIPVWELPRGSEAEDIDGAVGEYWPRLAAELDNDAPLTSDERRAKAGLVSRQVTLR</sequence>
<feature type="domain" description="DUF5926" evidence="1">
    <location>
        <begin position="12"/>
        <end position="274"/>
    </location>
</feature>
<dbReference type="Proteomes" id="UP000000628">
    <property type="component" value="Chromosome"/>
</dbReference>
<dbReference type="STRING" id="471856.Jden_0259"/>
<dbReference type="eggNOG" id="COG3012">
    <property type="taxonomic scope" value="Bacteria"/>
</dbReference>
<dbReference type="Pfam" id="PF19348">
    <property type="entry name" value="DUF5926"/>
    <property type="match status" value="1"/>
</dbReference>
<name>C7QZ25_JONDD</name>
<evidence type="ECO:0000259" key="1">
    <source>
        <dbReference type="Pfam" id="PF19348"/>
    </source>
</evidence>